<organism evidence="2 3">
    <name type="scientific">Halteria grandinella</name>
    <dbReference type="NCBI Taxonomy" id="5974"/>
    <lineage>
        <taxon>Eukaryota</taxon>
        <taxon>Sar</taxon>
        <taxon>Alveolata</taxon>
        <taxon>Ciliophora</taxon>
        <taxon>Intramacronucleata</taxon>
        <taxon>Spirotrichea</taxon>
        <taxon>Stichotrichia</taxon>
        <taxon>Sporadotrichida</taxon>
        <taxon>Halteriidae</taxon>
        <taxon>Halteria</taxon>
    </lineage>
</organism>
<evidence type="ECO:0000256" key="1">
    <source>
        <dbReference type="ARBA" id="ARBA00022737"/>
    </source>
</evidence>
<comment type="caution">
    <text evidence="2">The sequence shown here is derived from an EMBL/GenBank/DDBJ whole genome shotgun (WGS) entry which is preliminary data.</text>
</comment>
<dbReference type="EMBL" id="RRYP01004271">
    <property type="protein sequence ID" value="TNV83004.1"/>
    <property type="molecule type" value="Genomic_DNA"/>
</dbReference>
<dbReference type="Gene3D" id="2.20.110.10">
    <property type="entry name" value="Histone H3 K4-specific methyltransferase SET7/9 N-terminal domain"/>
    <property type="match status" value="3"/>
</dbReference>
<sequence>MGNTCESDRSYYGCSDETAPIDSQCDEIFQETKFKVSSMKGLSLQHTRNPEVTQKKRIPKLLLTGNSFTATDFDTLGLNTLSLATTASRSQKSINFSRLYTDQEIEATITLQRYARAYISKVRAYNCRQQRVRYESNAQYFTRSEQFETLRNNAKFNSRQTRIGPRIYKYKSGAKYRGSWLGGFRDGKGEIFWSDGASYSGDWSLGHAHGKGQFVDKIGNIYEGPFYMSMAHGEKGVFTNTMGDVYTGQWKFDRKHGQGIEIWSSGQSKYEGTYADGEREGFGTFSVKGEVIYQGEWHRNQMHGTGKYRLPNGGIYEGEFYRGRIEGFGLMRYHDSDRVYEGEFKDGIREGYGIYKWRPSRPDSNSNFNSQVYYQGWWSQDKQHGLGVYINEKGELSYGLWQMGRRLQWFTDESVFLIYQENLDYCQYFSPLKGKDAVSETDSKEVFVKKMREVESKRNKRLRKLTPTQLFEQHESVSFKCPTHILRSYMLKHIISL</sequence>
<dbReference type="AlphaFoldDB" id="A0A8J8NZE5"/>
<protein>
    <submittedName>
        <fullName evidence="2">Uncharacterized protein</fullName>
    </submittedName>
</protein>
<evidence type="ECO:0000313" key="2">
    <source>
        <dbReference type="EMBL" id="TNV83004.1"/>
    </source>
</evidence>
<dbReference type="Pfam" id="PF02493">
    <property type="entry name" value="MORN"/>
    <property type="match status" value="8"/>
</dbReference>
<evidence type="ECO:0000313" key="3">
    <source>
        <dbReference type="Proteomes" id="UP000785679"/>
    </source>
</evidence>
<dbReference type="PANTHER" id="PTHR43215:SF14">
    <property type="entry name" value="RADIAL SPOKE HEAD 1 HOMOLOG"/>
    <property type="match status" value="1"/>
</dbReference>
<dbReference type="SUPFAM" id="SSF82185">
    <property type="entry name" value="Histone H3 K4-specific methyltransferase SET7/9 N-terminal domain"/>
    <property type="match status" value="3"/>
</dbReference>
<dbReference type="Proteomes" id="UP000785679">
    <property type="component" value="Unassembled WGS sequence"/>
</dbReference>
<keyword evidence="1" id="KW-0677">Repeat</keyword>
<dbReference type="PANTHER" id="PTHR43215">
    <property type="entry name" value="RADIAL SPOKE HEAD 1 HOMOLOG"/>
    <property type="match status" value="1"/>
</dbReference>
<reference evidence="2" key="1">
    <citation type="submission" date="2019-06" db="EMBL/GenBank/DDBJ databases">
        <authorList>
            <person name="Zheng W."/>
        </authorList>
    </citation>
    <scope>NUCLEOTIDE SEQUENCE</scope>
    <source>
        <strain evidence="2">QDHG01</strain>
    </source>
</reference>
<dbReference type="InterPro" id="IPR003409">
    <property type="entry name" value="MORN"/>
</dbReference>
<proteinExistence type="predicted"/>
<dbReference type="OrthoDB" id="296831at2759"/>
<name>A0A8J8NZE5_HALGN</name>
<gene>
    <name evidence="2" type="ORF">FGO68_gene12582</name>
</gene>
<accession>A0A8J8NZE5</accession>
<dbReference type="SMART" id="SM00698">
    <property type="entry name" value="MORN"/>
    <property type="match status" value="8"/>
</dbReference>
<keyword evidence="3" id="KW-1185">Reference proteome</keyword>